<dbReference type="AlphaFoldDB" id="A0AAV5QTT0"/>
<reference evidence="2 3" key="1">
    <citation type="journal article" date="2023" name="Elife">
        <title>Identification of key yeast species and microbe-microbe interactions impacting larval growth of Drosophila in the wild.</title>
        <authorList>
            <person name="Mure A."/>
            <person name="Sugiura Y."/>
            <person name="Maeda R."/>
            <person name="Honda K."/>
            <person name="Sakurai N."/>
            <person name="Takahashi Y."/>
            <person name="Watada M."/>
            <person name="Katoh T."/>
            <person name="Gotoh A."/>
            <person name="Gotoh Y."/>
            <person name="Taniguchi I."/>
            <person name="Nakamura K."/>
            <person name="Hayashi T."/>
            <person name="Katayama T."/>
            <person name="Uemura T."/>
            <person name="Hattori Y."/>
        </authorList>
    </citation>
    <scope>NUCLEOTIDE SEQUENCE [LARGE SCALE GENOMIC DNA]</scope>
    <source>
        <strain evidence="2 3">SC-9</strain>
    </source>
</reference>
<organism evidence="2 3">
    <name type="scientific">Saccharomycopsis crataegensis</name>
    <dbReference type="NCBI Taxonomy" id="43959"/>
    <lineage>
        <taxon>Eukaryota</taxon>
        <taxon>Fungi</taxon>
        <taxon>Dikarya</taxon>
        <taxon>Ascomycota</taxon>
        <taxon>Saccharomycotina</taxon>
        <taxon>Saccharomycetes</taxon>
        <taxon>Saccharomycopsidaceae</taxon>
        <taxon>Saccharomycopsis</taxon>
    </lineage>
</organism>
<gene>
    <name evidence="2" type="ORF">DASC09_049650</name>
</gene>
<proteinExistence type="predicted"/>
<dbReference type="PANTHER" id="PTHR47106">
    <property type="entry name" value="COILED-COIL-HELIX-COILED-COIL-HELIX DOMAIN-CONTAINING PROTEIN 5"/>
    <property type="match status" value="1"/>
</dbReference>
<dbReference type="InterPro" id="IPR052848">
    <property type="entry name" value="CHCH_domain-containing_protein"/>
</dbReference>
<dbReference type="InterPro" id="IPR031731">
    <property type="entry name" value="CX9C"/>
</dbReference>
<keyword evidence="3" id="KW-1185">Reference proteome</keyword>
<dbReference type="GeneID" id="90075615"/>
<dbReference type="Proteomes" id="UP001360560">
    <property type="component" value="Unassembled WGS sequence"/>
</dbReference>
<evidence type="ECO:0000313" key="3">
    <source>
        <dbReference type="Proteomes" id="UP001360560"/>
    </source>
</evidence>
<accession>A0AAV5QTT0</accession>
<sequence length="138" mass="15988">MLKKNKIKKWKTARTKKKHNNLLRISIREQQSKMSGALDQLLLEDIAKFCPEKFLGYNKCMMENRSDRSKCAQVQQELSVCIKTGVPSFQRIQTDCVSKLKGYEDCLRKNANDRPTDKCFENLQDLRKCATGAINIKE</sequence>
<feature type="domain" description="IMS import disulfide relay-system CHCH-CHCH-like Cx9C" evidence="1">
    <location>
        <begin position="43"/>
        <end position="86"/>
    </location>
</feature>
<evidence type="ECO:0000313" key="2">
    <source>
        <dbReference type="EMBL" id="GMM37640.1"/>
    </source>
</evidence>
<dbReference type="Gene3D" id="1.10.287.2900">
    <property type="match status" value="2"/>
</dbReference>
<evidence type="ECO:0000259" key="1">
    <source>
        <dbReference type="Pfam" id="PF16860"/>
    </source>
</evidence>
<dbReference type="Pfam" id="PF16860">
    <property type="entry name" value="CX9C"/>
    <property type="match status" value="1"/>
</dbReference>
<dbReference type="GO" id="GO:0045333">
    <property type="term" value="P:cellular respiration"/>
    <property type="evidence" value="ECO:0007669"/>
    <property type="project" value="TreeGrafter"/>
</dbReference>
<dbReference type="GO" id="GO:0005758">
    <property type="term" value="C:mitochondrial intermembrane space"/>
    <property type="evidence" value="ECO:0007669"/>
    <property type="project" value="TreeGrafter"/>
</dbReference>
<protein>
    <submittedName>
        <fullName evidence="2">Mix14 protein</fullName>
    </submittedName>
</protein>
<name>A0AAV5QTT0_9ASCO</name>
<comment type="caution">
    <text evidence="2">The sequence shown here is derived from an EMBL/GenBank/DDBJ whole genome shotgun (WGS) entry which is preliminary data.</text>
</comment>
<dbReference type="RefSeq" id="XP_064854636.1">
    <property type="nucleotide sequence ID" value="XM_064998564.1"/>
</dbReference>
<dbReference type="EMBL" id="BTFZ01000012">
    <property type="protein sequence ID" value="GMM37640.1"/>
    <property type="molecule type" value="Genomic_DNA"/>
</dbReference>
<dbReference type="PANTHER" id="PTHR47106:SF1">
    <property type="entry name" value="COILED-COIL-HELIX-COILED-COIL-HELIX DOMAIN-CONTAINING PROTEIN 5"/>
    <property type="match status" value="1"/>
</dbReference>